<reference evidence="2 3" key="1">
    <citation type="journal article" date="2020" name="Mol. Biol. Evol.">
        <title>Distinct Expression and Methylation Patterns for Genes with Different Fates following a Single Whole-Genome Duplication in Flowering Plants.</title>
        <authorList>
            <person name="Shi T."/>
            <person name="Rahmani R.S."/>
            <person name="Gugger P.F."/>
            <person name="Wang M."/>
            <person name="Li H."/>
            <person name="Zhang Y."/>
            <person name="Li Z."/>
            <person name="Wang Q."/>
            <person name="Van de Peer Y."/>
            <person name="Marchal K."/>
            <person name="Chen J."/>
        </authorList>
    </citation>
    <scope>NUCLEOTIDE SEQUENCE [LARGE SCALE GENOMIC DNA]</scope>
    <source>
        <tissue evidence="2">Leaf</tissue>
    </source>
</reference>
<proteinExistence type="predicted"/>
<feature type="compositionally biased region" description="Basic and acidic residues" evidence="1">
    <location>
        <begin position="12"/>
        <end position="30"/>
    </location>
</feature>
<keyword evidence="3" id="KW-1185">Reference proteome</keyword>
<name>A0A822ZPB4_NELNU</name>
<accession>A0A822ZPB4</accession>
<dbReference type="AlphaFoldDB" id="A0A822ZPB4"/>
<gene>
    <name evidence="2" type="ORF">HUJ06_017029</name>
</gene>
<evidence type="ECO:0000256" key="1">
    <source>
        <dbReference type="SAM" id="MobiDB-lite"/>
    </source>
</evidence>
<feature type="region of interest" description="Disordered" evidence="1">
    <location>
        <begin position="1"/>
        <end position="30"/>
    </location>
</feature>
<comment type="caution">
    <text evidence="2">The sequence shown here is derived from an EMBL/GenBank/DDBJ whole genome shotgun (WGS) entry which is preliminary data.</text>
</comment>
<feature type="compositionally biased region" description="Low complexity" evidence="1">
    <location>
        <begin position="1"/>
        <end position="11"/>
    </location>
</feature>
<evidence type="ECO:0000313" key="3">
    <source>
        <dbReference type="Proteomes" id="UP000607653"/>
    </source>
</evidence>
<dbReference type="EMBL" id="DUZY01000008">
    <property type="protein sequence ID" value="DAD47092.1"/>
    <property type="molecule type" value="Genomic_DNA"/>
</dbReference>
<dbReference type="Proteomes" id="UP000607653">
    <property type="component" value="Unassembled WGS sequence"/>
</dbReference>
<organism evidence="2 3">
    <name type="scientific">Nelumbo nucifera</name>
    <name type="common">Sacred lotus</name>
    <dbReference type="NCBI Taxonomy" id="4432"/>
    <lineage>
        <taxon>Eukaryota</taxon>
        <taxon>Viridiplantae</taxon>
        <taxon>Streptophyta</taxon>
        <taxon>Embryophyta</taxon>
        <taxon>Tracheophyta</taxon>
        <taxon>Spermatophyta</taxon>
        <taxon>Magnoliopsida</taxon>
        <taxon>Proteales</taxon>
        <taxon>Nelumbonaceae</taxon>
        <taxon>Nelumbo</taxon>
    </lineage>
</organism>
<sequence>MPSSGERSTSIVRERSRERETERERAENEKGEIERKRLIGVLGCRLVVRG</sequence>
<evidence type="ECO:0000313" key="2">
    <source>
        <dbReference type="EMBL" id="DAD47092.1"/>
    </source>
</evidence>
<protein>
    <submittedName>
        <fullName evidence="2">Uncharacterized protein</fullName>
    </submittedName>
</protein>